<keyword evidence="2" id="KW-1185">Reference proteome</keyword>
<evidence type="ECO:0000313" key="2">
    <source>
        <dbReference type="Proteomes" id="UP000827092"/>
    </source>
</evidence>
<accession>A0AAV6TKC0</accession>
<name>A0AAV6TKC0_9ARAC</name>
<comment type="caution">
    <text evidence="1">The sequence shown here is derived from an EMBL/GenBank/DDBJ whole genome shotgun (WGS) entry which is preliminary data.</text>
</comment>
<protein>
    <submittedName>
        <fullName evidence="1">Uncharacterized protein</fullName>
    </submittedName>
</protein>
<gene>
    <name evidence="1" type="ORF">JTE90_028622</name>
</gene>
<sequence length="18" mass="2141">FFLVTWRRIGTPIPKPIV</sequence>
<dbReference type="EMBL" id="JAFNEN010003196">
    <property type="protein sequence ID" value="KAG8172053.1"/>
    <property type="molecule type" value="Genomic_DNA"/>
</dbReference>
<organism evidence="1 2">
    <name type="scientific">Oedothorax gibbosus</name>
    <dbReference type="NCBI Taxonomy" id="931172"/>
    <lineage>
        <taxon>Eukaryota</taxon>
        <taxon>Metazoa</taxon>
        <taxon>Ecdysozoa</taxon>
        <taxon>Arthropoda</taxon>
        <taxon>Chelicerata</taxon>
        <taxon>Arachnida</taxon>
        <taxon>Araneae</taxon>
        <taxon>Araneomorphae</taxon>
        <taxon>Entelegynae</taxon>
        <taxon>Araneoidea</taxon>
        <taxon>Linyphiidae</taxon>
        <taxon>Erigoninae</taxon>
        <taxon>Oedothorax</taxon>
    </lineage>
</organism>
<dbReference type="AlphaFoldDB" id="A0AAV6TKC0"/>
<evidence type="ECO:0000313" key="1">
    <source>
        <dbReference type="EMBL" id="KAG8172053.1"/>
    </source>
</evidence>
<reference evidence="1 2" key="1">
    <citation type="journal article" date="2022" name="Nat. Ecol. Evol.">
        <title>A masculinizing supergene underlies an exaggerated male reproductive morph in a spider.</title>
        <authorList>
            <person name="Hendrickx F."/>
            <person name="De Corte Z."/>
            <person name="Sonet G."/>
            <person name="Van Belleghem S.M."/>
            <person name="Kostlbacher S."/>
            <person name="Vangestel C."/>
        </authorList>
    </citation>
    <scope>NUCLEOTIDE SEQUENCE [LARGE SCALE GENOMIC DNA]</scope>
    <source>
        <strain evidence="1">W744_W776</strain>
    </source>
</reference>
<dbReference type="Proteomes" id="UP000827092">
    <property type="component" value="Unassembled WGS sequence"/>
</dbReference>
<feature type="non-terminal residue" evidence="1">
    <location>
        <position position="1"/>
    </location>
</feature>
<proteinExistence type="predicted"/>